<dbReference type="GO" id="GO:0016787">
    <property type="term" value="F:hydrolase activity"/>
    <property type="evidence" value="ECO:0007669"/>
    <property type="project" value="InterPro"/>
</dbReference>
<evidence type="ECO:0000313" key="3">
    <source>
        <dbReference type="EMBL" id="PST85211.1"/>
    </source>
</evidence>
<keyword evidence="4" id="KW-1185">Reference proteome</keyword>
<accession>A0A2T3HS34</accession>
<dbReference type="AlphaFoldDB" id="A0A2T3HS34"/>
<organism evidence="3 4">
    <name type="scientific">Pedobacter yulinensis</name>
    <dbReference type="NCBI Taxonomy" id="2126353"/>
    <lineage>
        <taxon>Bacteria</taxon>
        <taxon>Pseudomonadati</taxon>
        <taxon>Bacteroidota</taxon>
        <taxon>Sphingobacteriia</taxon>
        <taxon>Sphingobacteriales</taxon>
        <taxon>Sphingobacteriaceae</taxon>
        <taxon>Pedobacter</taxon>
    </lineage>
</organism>
<protein>
    <submittedName>
        <fullName evidence="3">DUF1080 domain-containing protein</fullName>
    </submittedName>
</protein>
<dbReference type="RefSeq" id="WP_107213736.1">
    <property type="nucleotide sequence ID" value="NZ_KZ686268.1"/>
</dbReference>
<evidence type="ECO:0000313" key="4">
    <source>
        <dbReference type="Proteomes" id="UP000240912"/>
    </source>
</evidence>
<dbReference type="Gene3D" id="2.60.120.560">
    <property type="entry name" value="Exo-inulinase, domain 1"/>
    <property type="match status" value="1"/>
</dbReference>
<proteinExistence type="predicted"/>
<gene>
    <name evidence="3" type="ORF">C7T94_03655</name>
</gene>
<dbReference type="OrthoDB" id="176168at2"/>
<feature type="domain" description="3-keto-alpha-glucoside-1,2-lyase/3-keto-2-hydroxy-glucal hydratase" evidence="2">
    <location>
        <begin position="57"/>
        <end position="259"/>
    </location>
</feature>
<keyword evidence="1" id="KW-0732">Signal</keyword>
<feature type="chain" id="PRO_5015631837" evidence="1">
    <location>
        <begin position="22"/>
        <end position="261"/>
    </location>
</feature>
<dbReference type="Proteomes" id="UP000240912">
    <property type="component" value="Unassembled WGS sequence"/>
</dbReference>
<feature type="signal peptide" evidence="1">
    <location>
        <begin position="1"/>
        <end position="21"/>
    </location>
</feature>
<dbReference type="EMBL" id="PYLS01000001">
    <property type="protein sequence ID" value="PST85211.1"/>
    <property type="molecule type" value="Genomic_DNA"/>
</dbReference>
<dbReference type="Pfam" id="PF06439">
    <property type="entry name" value="3keto-disac_hyd"/>
    <property type="match status" value="1"/>
</dbReference>
<evidence type="ECO:0000259" key="2">
    <source>
        <dbReference type="Pfam" id="PF06439"/>
    </source>
</evidence>
<sequence>MKKKNVYVLLATALISTTVMAQQKNDPAKEAAKTEVWEPVPKTVTPGNLPQDAPSDAIILFGGKNLDEWHAVNDPSKPAGWTIDDGFFTVKKGTGNIETNQKFTDYQLHLEWRIPSNITGKDQARGNSGVFLASTGPGDDGYEIQILDIYNNKTYVNGQTGSVYKQGIPLVNANKKPGEWQFFDIIWTAPRFNDDGSLKSAARVTVMLNGVLLQNNFELKGETRWIGAPAYKAHGPAGIKLQDHGDPSEPVSFRNIWIRKL</sequence>
<name>A0A2T3HS34_9SPHI</name>
<evidence type="ECO:0000256" key="1">
    <source>
        <dbReference type="SAM" id="SignalP"/>
    </source>
</evidence>
<dbReference type="InterPro" id="IPR010496">
    <property type="entry name" value="AL/BT2_dom"/>
</dbReference>
<comment type="caution">
    <text evidence="3">The sequence shown here is derived from an EMBL/GenBank/DDBJ whole genome shotgun (WGS) entry which is preliminary data.</text>
</comment>
<reference evidence="3 4" key="1">
    <citation type="submission" date="2018-03" db="EMBL/GenBank/DDBJ databases">
        <authorList>
            <person name="Keele B.F."/>
        </authorList>
    </citation>
    <scope>NUCLEOTIDE SEQUENCE [LARGE SCALE GENOMIC DNA]</scope>
    <source>
        <strain evidence="3 4">YL28-9</strain>
    </source>
</reference>